<sequence>DHAPKLKDLSQYYPSLTKIEKILLKFCSKRLRERLWPIGEEWKHDQKIVANIVKDISYPLDLLPQFLNLSNVRDVKKNSQLHL</sequence>
<dbReference type="EMBL" id="CAMKVN010008880">
    <property type="protein sequence ID" value="CAI2192926.1"/>
    <property type="molecule type" value="Genomic_DNA"/>
</dbReference>
<keyword evidence="2" id="KW-1185">Reference proteome</keyword>
<name>A0A9W4T547_9GLOM</name>
<protein>
    <submittedName>
        <fullName evidence="1">10153_t:CDS:1</fullName>
    </submittedName>
</protein>
<comment type="caution">
    <text evidence="1">The sequence shown here is derived from an EMBL/GenBank/DDBJ whole genome shotgun (WGS) entry which is preliminary data.</text>
</comment>
<evidence type="ECO:0000313" key="1">
    <source>
        <dbReference type="EMBL" id="CAI2192926.1"/>
    </source>
</evidence>
<gene>
    <name evidence="1" type="ORF">FWILDA_LOCUS15821</name>
</gene>
<dbReference type="AlphaFoldDB" id="A0A9W4T547"/>
<reference evidence="1" key="1">
    <citation type="submission" date="2022-08" db="EMBL/GenBank/DDBJ databases">
        <authorList>
            <person name="Kallberg Y."/>
            <person name="Tangrot J."/>
            <person name="Rosling A."/>
        </authorList>
    </citation>
    <scope>NUCLEOTIDE SEQUENCE</scope>
    <source>
        <strain evidence="1">Wild A</strain>
    </source>
</reference>
<evidence type="ECO:0000313" key="2">
    <source>
        <dbReference type="Proteomes" id="UP001153678"/>
    </source>
</evidence>
<dbReference type="Proteomes" id="UP001153678">
    <property type="component" value="Unassembled WGS sequence"/>
</dbReference>
<accession>A0A9W4T547</accession>
<feature type="non-terminal residue" evidence="1">
    <location>
        <position position="1"/>
    </location>
</feature>
<organism evidence="1 2">
    <name type="scientific">Funneliformis geosporum</name>
    <dbReference type="NCBI Taxonomy" id="1117311"/>
    <lineage>
        <taxon>Eukaryota</taxon>
        <taxon>Fungi</taxon>
        <taxon>Fungi incertae sedis</taxon>
        <taxon>Mucoromycota</taxon>
        <taxon>Glomeromycotina</taxon>
        <taxon>Glomeromycetes</taxon>
        <taxon>Glomerales</taxon>
        <taxon>Glomeraceae</taxon>
        <taxon>Funneliformis</taxon>
    </lineage>
</organism>
<proteinExistence type="predicted"/>